<dbReference type="KEGG" id="zdf:AN401_11815"/>
<name>A0A291HQN9_9GAMM</name>
<protein>
    <recommendedName>
        <fullName evidence="3">Pilus assembly protein TadE</fullName>
    </recommendedName>
</protein>
<reference evidence="2" key="1">
    <citation type="submission" date="2015-09" db="EMBL/GenBank/DDBJ databases">
        <authorList>
            <person name="Shao Z."/>
            <person name="Wang L."/>
        </authorList>
    </citation>
    <scope>NUCLEOTIDE SEQUENCE [LARGE SCALE GENOMIC DNA]</scope>
    <source>
        <strain evidence="2">F13-1</strain>
    </source>
</reference>
<dbReference type="AlphaFoldDB" id="A0A291HQN9"/>
<evidence type="ECO:0008006" key="3">
    <source>
        <dbReference type="Google" id="ProtNLM"/>
    </source>
</evidence>
<dbReference type="EMBL" id="CP012621">
    <property type="protein sequence ID" value="ATG74455.1"/>
    <property type="molecule type" value="Genomic_DNA"/>
</dbReference>
<keyword evidence="2" id="KW-1185">Reference proteome</keyword>
<proteinExistence type="predicted"/>
<dbReference type="Proteomes" id="UP000217763">
    <property type="component" value="Chromosome"/>
</dbReference>
<evidence type="ECO:0000313" key="2">
    <source>
        <dbReference type="Proteomes" id="UP000217763"/>
    </source>
</evidence>
<gene>
    <name evidence="1" type="ORF">AN401_11815</name>
</gene>
<accession>A0A291HQN9</accession>
<sequence>MLFYAIATYGMIFYTQHLLNHIAAEALRRGVSYVNEQCLVSGTSGCGQAELAAQVRSNTEALFRDFLSNPERIFGRERAAALTVDIDEAECCRLTLSYNYRDYPFIPPLLPVPEVIQTHARLTF</sequence>
<organism evidence="1 2">
    <name type="scientific">Zobellella denitrificans</name>
    <dbReference type="NCBI Taxonomy" id="347534"/>
    <lineage>
        <taxon>Bacteria</taxon>
        <taxon>Pseudomonadati</taxon>
        <taxon>Pseudomonadota</taxon>
        <taxon>Gammaproteobacteria</taxon>
        <taxon>Aeromonadales</taxon>
        <taxon>Aeromonadaceae</taxon>
        <taxon>Zobellella</taxon>
    </lineage>
</organism>
<evidence type="ECO:0000313" key="1">
    <source>
        <dbReference type="EMBL" id="ATG74455.1"/>
    </source>
</evidence>